<sequence length="108" mass="11093">MMHGVAGGNAVSVPGRPGQGTYGMNPRTLSALAPPTDVATLKGTAWRRGLGGDPGRIRVQREADRECQKIHHVLDGIGGDRGFHDVAGGARQCGHAGARVRCGSGVAD</sequence>
<gene>
    <name evidence="2" type="ORF">GCM10009554_05750</name>
</gene>
<protein>
    <submittedName>
        <fullName evidence="2">Uncharacterized protein</fullName>
    </submittedName>
</protein>
<organism evidence="2 3">
    <name type="scientific">Kribbella koreensis</name>
    <dbReference type="NCBI Taxonomy" id="57909"/>
    <lineage>
        <taxon>Bacteria</taxon>
        <taxon>Bacillati</taxon>
        <taxon>Actinomycetota</taxon>
        <taxon>Actinomycetes</taxon>
        <taxon>Propionibacteriales</taxon>
        <taxon>Kribbellaceae</taxon>
        <taxon>Kribbella</taxon>
    </lineage>
</organism>
<accession>A0ABN1PC35</accession>
<feature type="region of interest" description="Disordered" evidence="1">
    <location>
        <begin position="1"/>
        <end position="29"/>
    </location>
</feature>
<name>A0ABN1PC35_9ACTN</name>
<reference evidence="2 3" key="1">
    <citation type="journal article" date="2019" name="Int. J. Syst. Evol. Microbiol.">
        <title>The Global Catalogue of Microorganisms (GCM) 10K type strain sequencing project: providing services to taxonomists for standard genome sequencing and annotation.</title>
        <authorList>
            <consortium name="The Broad Institute Genomics Platform"/>
            <consortium name="The Broad Institute Genome Sequencing Center for Infectious Disease"/>
            <person name="Wu L."/>
            <person name="Ma J."/>
        </authorList>
    </citation>
    <scope>NUCLEOTIDE SEQUENCE [LARGE SCALE GENOMIC DNA]</scope>
    <source>
        <strain evidence="2 3">JCM 10977</strain>
    </source>
</reference>
<keyword evidence="3" id="KW-1185">Reference proteome</keyword>
<dbReference type="EMBL" id="BAAAHK010000002">
    <property type="protein sequence ID" value="GAA0925925.1"/>
    <property type="molecule type" value="Genomic_DNA"/>
</dbReference>
<comment type="caution">
    <text evidence="2">The sequence shown here is derived from an EMBL/GenBank/DDBJ whole genome shotgun (WGS) entry which is preliminary data.</text>
</comment>
<evidence type="ECO:0000256" key="1">
    <source>
        <dbReference type="SAM" id="MobiDB-lite"/>
    </source>
</evidence>
<evidence type="ECO:0000313" key="2">
    <source>
        <dbReference type="EMBL" id="GAA0925925.1"/>
    </source>
</evidence>
<proteinExistence type="predicted"/>
<dbReference type="Proteomes" id="UP001500542">
    <property type="component" value="Unassembled WGS sequence"/>
</dbReference>
<evidence type="ECO:0000313" key="3">
    <source>
        <dbReference type="Proteomes" id="UP001500542"/>
    </source>
</evidence>